<sequence length="231" mass="25865">MKGVMIFGKKGKLSPRYVGHYRILKKVGNVAYELELPVELAAVHLVFHISLLKKCVGDPTSIVASKSVAGKDSLTYEEYVEAATWEAEATMKAKSGGTRDTSQALDHQPSNGKARGGQVQVLNIQITLDLFSVRIQQLQRKFVVGYSKRAATLTYLLKKDVKWVWSVRYEEGFKKLKEAFASEQILKLPDFEFPFEVHTNTSDKVLGGLLGQEGHPAAFESQKLNDTKQRY</sequence>
<evidence type="ECO:0000313" key="4">
    <source>
        <dbReference type="EMBL" id="WMV13452.1"/>
    </source>
</evidence>
<feature type="domain" description="Reverse transcriptase/retrotransposon-derived protein RNase H-like" evidence="2">
    <location>
        <begin position="165"/>
        <end position="231"/>
    </location>
</feature>
<feature type="region of interest" description="Disordered" evidence="1">
    <location>
        <begin position="91"/>
        <end position="115"/>
    </location>
</feature>
<keyword evidence="5" id="KW-1185">Reference proteome</keyword>
<dbReference type="EMBL" id="CP133613">
    <property type="protein sequence ID" value="WMV13452.1"/>
    <property type="molecule type" value="Genomic_DNA"/>
</dbReference>
<evidence type="ECO:0000313" key="5">
    <source>
        <dbReference type="Proteomes" id="UP001234989"/>
    </source>
</evidence>
<dbReference type="SUPFAM" id="SSF56672">
    <property type="entry name" value="DNA/RNA polymerases"/>
    <property type="match status" value="1"/>
</dbReference>
<dbReference type="InterPro" id="IPR043128">
    <property type="entry name" value="Rev_trsase/Diguanyl_cyclase"/>
</dbReference>
<dbReference type="PANTHER" id="PTHR46148">
    <property type="entry name" value="CHROMO DOMAIN-CONTAINING PROTEIN"/>
    <property type="match status" value="1"/>
</dbReference>
<accession>A0AAF0PYR1</accession>
<feature type="domain" description="Tf2-1-like SH3-like" evidence="3">
    <location>
        <begin position="5"/>
        <end position="56"/>
    </location>
</feature>
<dbReference type="InterPro" id="IPR043502">
    <property type="entry name" value="DNA/RNA_pol_sf"/>
</dbReference>
<feature type="compositionally biased region" description="Polar residues" evidence="1">
    <location>
        <begin position="98"/>
        <end position="111"/>
    </location>
</feature>
<dbReference type="PANTHER" id="PTHR46148:SF56">
    <property type="entry name" value="RETROTRANSPOSON PROTEIN"/>
    <property type="match status" value="1"/>
</dbReference>
<organism evidence="4 5">
    <name type="scientific">Solanum verrucosum</name>
    <dbReference type="NCBI Taxonomy" id="315347"/>
    <lineage>
        <taxon>Eukaryota</taxon>
        <taxon>Viridiplantae</taxon>
        <taxon>Streptophyta</taxon>
        <taxon>Embryophyta</taxon>
        <taxon>Tracheophyta</taxon>
        <taxon>Spermatophyta</taxon>
        <taxon>Magnoliopsida</taxon>
        <taxon>eudicotyledons</taxon>
        <taxon>Gunneridae</taxon>
        <taxon>Pentapetalae</taxon>
        <taxon>asterids</taxon>
        <taxon>lamiids</taxon>
        <taxon>Solanales</taxon>
        <taxon>Solanaceae</taxon>
        <taxon>Solanoideae</taxon>
        <taxon>Solaneae</taxon>
        <taxon>Solanum</taxon>
    </lineage>
</organism>
<dbReference type="InterPro" id="IPR056924">
    <property type="entry name" value="SH3_Tf2-1"/>
</dbReference>
<dbReference type="Pfam" id="PF17919">
    <property type="entry name" value="RT_RNaseH_2"/>
    <property type="match status" value="1"/>
</dbReference>
<evidence type="ECO:0000259" key="3">
    <source>
        <dbReference type="Pfam" id="PF24626"/>
    </source>
</evidence>
<gene>
    <name evidence="4" type="ORF">MTR67_006837</name>
</gene>
<dbReference type="Gene3D" id="3.30.70.270">
    <property type="match status" value="1"/>
</dbReference>
<protein>
    <recommendedName>
        <fullName evidence="6">Reverse transcriptase/retrotransposon-derived protein RNase H-like domain-containing protein</fullName>
    </recommendedName>
</protein>
<dbReference type="InterPro" id="IPR041577">
    <property type="entry name" value="RT_RNaseH_2"/>
</dbReference>
<evidence type="ECO:0008006" key="6">
    <source>
        <dbReference type="Google" id="ProtNLM"/>
    </source>
</evidence>
<dbReference type="Proteomes" id="UP001234989">
    <property type="component" value="Chromosome 2"/>
</dbReference>
<evidence type="ECO:0000256" key="1">
    <source>
        <dbReference type="SAM" id="MobiDB-lite"/>
    </source>
</evidence>
<evidence type="ECO:0000259" key="2">
    <source>
        <dbReference type="Pfam" id="PF17919"/>
    </source>
</evidence>
<dbReference type="Pfam" id="PF24626">
    <property type="entry name" value="SH3_Tf2-1"/>
    <property type="match status" value="1"/>
</dbReference>
<name>A0AAF0PYR1_SOLVR</name>
<proteinExistence type="predicted"/>
<dbReference type="AlphaFoldDB" id="A0AAF0PYR1"/>
<reference evidence="4" key="1">
    <citation type="submission" date="2023-08" db="EMBL/GenBank/DDBJ databases">
        <title>A de novo genome assembly of Solanum verrucosum Schlechtendal, a Mexican diploid species geographically isolated from the other diploid A-genome species in potato relatives.</title>
        <authorList>
            <person name="Hosaka K."/>
        </authorList>
    </citation>
    <scope>NUCLEOTIDE SEQUENCE</scope>
    <source>
        <tissue evidence="4">Young leaves</tissue>
    </source>
</reference>